<reference evidence="12" key="1">
    <citation type="submission" date="2017-01" db="EMBL/GenBank/DDBJ databases">
        <title>Comparative genomics of anhydrobiosis in the tardigrade Hypsibius dujardini.</title>
        <authorList>
            <person name="Yoshida Y."/>
            <person name="Koutsovoulos G."/>
            <person name="Laetsch D."/>
            <person name="Stevens L."/>
            <person name="Kumar S."/>
            <person name="Horikawa D."/>
            <person name="Ishino K."/>
            <person name="Komine S."/>
            <person name="Tomita M."/>
            <person name="Blaxter M."/>
            <person name="Arakawa K."/>
        </authorList>
    </citation>
    <scope>NUCLEOTIDE SEQUENCE [LARGE SCALE GENOMIC DNA]</scope>
    <source>
        <strain evidence="12">Z151</strain>
    </source>
</reference>
<evidence type="ECO:0000256" key="7">
    <source>
        <dbReference type="ARBA" id="ARBA00023242"/>
    </source>
</evidence>
<dbReference type="SMART" id="SM00360">
    <property type="entry name" value="RRM"/>
    <property type="match status" value="1"/>
</dbReference>
<dbReference type="GO" id="GO:0045292">
    <property type="term" value="P:mRNA cis splicing, via spliceosome"/>
    <property type="evidence" value="ECO:0007669"/>
    <property type="project" value="InterPro"/>
</dbReference>
<sequence length="307" mass="34423">MAAAPQRRAGNLSAYRDQQFQGSLQEQEAKLRASTTLYVGNLSFYTTEDQIYHLFAKSGDVKRVIMGLDRFTRTPCGFCFVEYYTRSDAEDSIRYVSGTRLDERIIRCDWDAGFIEGRQYGRGKSGGQVRDEFRDDYDAGRGGFGKLIQHRVDKFGPVGYDSQPNRRFERGKRKFLEDGTEEGANDGENDEGDGDRTTDLRLKLQKIREDRGEKGGGDAENPAFGMEENTDPRQETESSAAAVDQQSIGDVIPDDNIEKTDDRTATEAPYNGEKKNGDDEMEAAGTEELNGADNITQELTEEMETES</sequence>
<organism evidence="11 12">
    <name type="scientific">Hypsibius exemplaris</name>
    <name type="common">Freshwater tardigrade</name>
    <dbReference type="NCBI Taxonomy" id="2072580"/>
    <lineage>
        <taxon>Eukaryota</taxon>
        <taxon>Metazoa</taxon>
        <taxon>Ecdysozoa</taxon>
        <taxon>Tardigrada</taxon>
        <taxon>Eutardigrada</taxon>
        <taxon>Parachela</taxon>
        <taxon>Hypsibioidea</taxon>
        <taxon>Hypsibiidae</taxon>
        <taxon>Hypsibius</taxon>
    </lineage>
</organism>
<feature type="domain" description="RRM" evidence="10">
    <location>
        <begin position="35"/>
        <end position="113"/>
    </location>
</feature>
<dbReference type="InterPro" id="IPR000504">
    <property type="entry name" value="RRM_dom"/>
</dbReference>
<protein>
    <submittedName>
        <fullName evidence="11">Nuclear cap-binding protein subunit 2</fullName>
    </submittedName>
</protein>
<evidence type="ECO:0000256" key="2">
    <source>
        <dbReference type="ARBA" id="ARBA00010725"/>
    </source>
</evidence>
<evidence type="ECO:0000256" key="1">
    <source>
        <dbReference type="ARBA" id="ARBA00004123"/>
    </source>
</evidence>
<keyword evidence="7" id="KW-0539">Nucleus</keyword>
<feature type="compositionally biased region" description="Basic and acidic residues" evidence="9">
    <location>
        <begin position="194"/>
        <end position="217"/>
    </location>
</feature>
<dbReference type="InterPro" id="IPR027157">
    <property type="entry name" value="NCBP2"/>
</dbReference>
<dbReference type="InterPro" id="IPR012677">
    <property type="entry name" value="Nucleotide-bd_a/b_plait_sf"/>
</dbReference>
<feature type="compositionally biased region" description="Acidic residues" evidence="9">
    <location>
        <begin position="178"/>
        <end position="193"/>
    </location>
</feature>
<evidence type="ECO:0000313" key="12">
    <source>
        <dbReference type="Proteomes" id="UP000192578"/>
    </source>
</evidence>
<dbReference type="PANTHER" id="PTHR18847">
    <property type="entry name" value="20 KD NUCLEAR CAP BINDING PROTEIN"/>
    <property type="match status" value="1"/>
</dbReference>
<dbReference type="Proteomes" id="UP000192578">
    <property type="component" value="Unassembled WGS sequence"/>
</dbReference>
<dbReference type="FunFam" id="3.30.70.330:FF:000128">
    <property type="entry name" value="Nuclear cap-binding protein subunit 2"/>
    <property type="match status" value="1"/>
</dbReference>
<dbReference type="PANTHER" id="PTHR18847:SF0">
    <property type="entry name" value="NUCLEAR CAP-BINDING PROTEIN SUBUNIT 2"/>
    <property type="match status" value="1"/>
</dbReference>
<feature type="region of interest" description="Disordered" evidence="9">
    <location>
        <begin position="155"/>
        <end position="307"/>
    </location>
</feature>
<dbReference type="AlphaFoldDB" id="A0A1W0X2P4"/>
<evidence type="ECO:0000313" key="11">
    <source>
        <dbReference type="EMBL" id="OQV21766.1"/>
    </source>
</evidence>
<dbReference type="PROSITE" id="PS50102">
    <property type="entry name" value="RRM"/>
    <property type="match status" value="1"/>
</dbReference>
<comment type="subcellular location">
    <subcellularLocation>
        <location evidence="1">Nucleus</location>
    </subcellularLocation>
</comment>
<evidence type="ECO:0000256" key="4">
    <source>
        <dbReference type="ARBA" id="ARBA00022884"/>
    </source>
</evidence>
<dbReference type="GO" id="GO:0005846">
    <property type="term" value="C:nuclear cap binding complex"/>
    <property type="evidence" value="ECO:0007669"/>
    <property type="project" value="InterPro"/>
</dbReference>
<dbReference type="EMBL" id="MTYJ01000021">
    <property type="protein sequence ID" value="OQV21766.1"/>
    <property type="molecule type" value="Genomic_DNA"/>
</dbReference>
<proteinExistence type="inferred from homology"/>
<dbReference type="GO" id="GO:0000339">
    <property type="term" value="F:RNA cap binding"/>
    <property type="evidence" value="ECO:0007669"/>
    <property type="project" value="InterPro"/>
</dbReference>
<keyword evidence="5" id="KW-0943">RNA-mediated gene silencing</keyword>
<dbReference type="InterPro" id="IPR035979">
    <property type="entry name" value="RBD_domain_sf"/>
</dbReference>
<dbReference type="Pfam" id="PF00076">
    <property type="entry name" value="RRM_1"/>
    <property type="match status" value="1"/>
</dbReference>
<keyword evidence="12" id="KW-1185">Reference proteome</keyword>
<evidence type="ECO:0000256" key="3">
    <source>
        <dbReference type="ARBA" id="ARBA00022664"/>
    </source>
</evidence>
<keyword evidence="3" id="KW-0507">mRNA processing</keyword>
<evidence type="ECO:0000256" key="5">
    <source>
        <dbReference type="ARBA" id="ARBA00023158"/>
    </source>
</evidence>
<feature type="compositionally biased region" description="Basic and acidic residues" evidence="9">
    <location>
        <begin position="256"/>
        <end position="265"/>
    </location>
</feature>
<name>A0A1W0X2P4_HYPEX</name>
<evidence type="ECO:0000259" key="10">
    <source>
        <dbReference type="PROSITE" id="PS50102"/>
    </source>
</evidence>
<keyword evidence="4 8" id="KW-0694">RNA-binding</keyword>
<dbReference type="GO" id="GO:0005634">
    <property type="term" value="C:nucleus"/>
    <property type="evidence" value="ECO:0007669"/>
    <property type="project" value="UniProtKB-SubCell"/>
</dbReference>
<dbReference type="InterPro" id="IPR034148">
    <property type="entry name" value="NCBP2_RRM"/>
</dbReference>
<dbReference type="SUPFAM" id="SSF54928">
    <property type="entry name" value="RNA-binding domain, RBD"/>
    <property type="match status" value="1"/>
</dbReference>
<gene>
    <name evidence="11" type="ORF">BV898_04342</name>
</gene>
<dbReference type="CDD" id="cd12240">
    <property type="entry name" value="RRM_NCBP2"/>
    <property type="match status" value="1"/>
</dbReference>
<comment type="caution">
    <text evidence="11">The sequence shown here is derived from an EMBL/GenBank/DDBJ whole genome shotgun (WGS) entry which is preliminary data.</text>
</comment>
<keyword evidence="6" id="KW-0508">mRNA splicing</keyword>
<comment type="similarity">
    <text evidence="2">Belongs to the RRM NCBP2 family.</text>
</comment>
<evidence type="ECO:0000256" key="9">
    <source>
        <dbReference type="SAM" id="MobiDB-lite"/>
    </source>
</evidence>
<dbReference type="Gene3D" id="3.30.70.330">
    <property type="match status" value="1"/>
</dbReference>
<dbReference type="GO" id="GO:0031053">
    <property type="term" value="P:primary miRNA processing"/>
    <property type="evidence" value="ECO:0007669"/>
    <property type="project" value="UniProtKB-ARBA"/>
</dbReference>
<evidence type="ECO:0000256" key="8">
    <source>
        <dbReference type="PROSITE-ProRule" id="PRU00176"/>
    </source>
</evidence>
<dbReference type="OrthoDB" id="201398at2759"/>
<evidence type="ECO:0000256" key="6">
    <source>
        <dbReference type="ARBA" id="ARBA00023187"/>
    </source>
</evidence>
<accession>A0A1W0X2P4</accession>